<dbReference type="Gene3D" id="2.60.120.920">
    <property type="match status" value="1"/>
</dbReference>
<reference evidence="3 4" key="1">
    <citation type="submission" date="2015-03" db="EMBL/GenBank/DDBJ databases">
        <title>Draft genome of the nematode, Opisthorchis viverrini.</title>
        <authorList>
            <person name="Mitreva M."/>
        </authorList>
    </citation>
    <scope>NUCLEOTIDE SEQUENCE [LARGE SCALE GENOMIC DNA]</scope>
    <source>
        <strain evidence="3">Khon Kaen</strain>
    </source>
</reference>
<gene>
    <name evidence="3" type="ORF">X801_07829</name>
</gene>
<protein>
    <recommendedName>
        <fullName evidence="2">B30.2/SPRY domain-containing protein</fullName>
    </recommendedName>
</protein>
<dbReference type="AlphaFoldDB" id="A0A1S8WPF8"/>
<evidence type="ECO:0000313" key="4">
    <source>
        <dbReference type="Proteomes" id="UP000243686"/>
    </source>
</evidence>
<proteinExistence type="predicted"/>
<dbReference type="Proteomes" id="UP000243686">
    <property type="component" value="Unassembled WGS sequence"/>
</dbReference>
<evidence type="ECO:0000256" key="1">
    <source>
        <dbReference type="SAM" id="MobiDB-lite"/>
    </source>
</evidence>
<dbReference type="InterPro" id="IPR003877">
    <property type="entry name" value="SPRY_dom"/>
</dbReference>
<dbReference type="InterPro" id="IPR013320">
    <property type="entry name" value="ConA-like_dom_sf"/>
</dbReference>
<sequence length="89" mass="9504">MLAYRKRSEHSSFGYHNDGSVYHGSASAGIKFGPRFGENDTVGCGVDFMSRSLFFTRNGVFLGKAFEGKVPDPDISEAVVVAPGSIPTA</sequence>
<feature type="region of interest" description="Disordered" evidence="1">
    <location>
        <begin position="1"/>
        <end position="21"/>
    </location>
</feature>
<evidence type="ECO:0000259" key="2">
    <source>
        <dbReference type="PROSITE" id="PS50188"/>
    </source>
</evidence>
<evidence type="ECO:0000313" key="3">
    <source>
        <dbReference type="EMBL" id="OON16359.1"/>
    </source>
</evidence>
<dbReference type="PROSITE" id="PS50188">
    <property type="entry name" value="B302_SPRY"/>
    <property type="match status" value="1"/>
</dbReference>
<accession>A0A1S8WPF8</accession>
<dbReference type="SUPFAM" id="SSF49899">
    <property type="entry name" value="Concanavalin A-like lectins/glucanases"/>
    <property type="match status" value="1"/>
</dbReference>
<dbReference type="InterPro" id="IPR043136">
    <property type="entry name" value="B30.2/SPRY_sf"/>
</dbReference>
<keyword evidence="4" id="KW-1185">Reference proteome</keyword>
<name>A0A1S8WPF8_OPIVI</name>
<dbReference type="InterPro" id="IPR001870">
    <property type="entry name" value="B30.2/SPRY"/>
</dbReference>
<dbReference type="Pfam" id="PF00622">
    <property type="entry name" value="SPRY"/>
    <property type="match status" value="1"/>
</dbReference>
<organism evidence="3 4">
    <name type="scientific">Opisthorchis viverrini</name>
    <name type="common">Southeast Asian liver fluke</name>
    <dbReference type="NCBI Taxonomy" id="6198"/>
    <lineage>
        <taxon>Eukaryota</taxon>
        <taxon>Metazoa</taxon>
        <taxon>Spiralia</taxon>
        <taxon>Lophotrochozoa</taxon>
        <taxon>Platyhelminthes</taxon>
        <taxon>Trematoda</taxon>
        <taxon>Digenea</taxon>
        <taxon>Opisthorchiida</taxon>
        <taxon>Opisthorchiata</taxon>
        <taxon>Opisthorchiidae</taxon>
        <taxon>Opisthorchis</taxon>
    </lineage>
</organism>
<dbReference type="EMBL" id="KV897739">
    <property type="protein sequence ID" value="OON16359.1"/>
    <property type="molecule type" value="Genomic_DNA"/>
</dbReference>
<feature type="domain" description="B30.2/SPRY" evidence="2">
    <location>
        <begin position="1"/>
        <end position="89"/>
    </location>
</feature>